<dbReference type="EMBL" id="CP019949">
    <property type="protein sequence ID" value="ARN83972.1"/>
    <property type="molecule type" value="Genomic_DNA"/>
</dbReference>
<dbReference type="KEGG" id="mbry:B1812_22130"/>
<evidence type="ECO:0000313" key="3">
    <source>
        <dbReference type="Proteomes" id="UP000193978"/>
    </source>
</evidence>
<reference evidence="2 3" key="1">
    <citation type="submission" date="2017-02" db="EMBL/GenBank/DDBJ databases">
        <authorList>
            <person name="Peterson S.W."/>
        </authorList>
    </citation>
    <scope>NUCLEOTIDE SEQUENCE [LARGE SCALE GENOMIC DNA]</scope>
    <source>
        <strain evidence="2 3">S285</strain>
        <plasmid evidence="3">Plasmid p1</plasmid>
    </source>
</reference>
<protein>
    <recommendedName>
        <fullName evidence="4">Acyltransferase 3 domain-containing protein</fullName>
    </recommendedName>
</protein>
<sequence>MALREGGELSFSAYLVHLPVMSGVHAALAERTAPALSLLISLAAIAAATLIWDALIVTPAARMGRRLSETWLLLNRKAGRRWVQSQSPSY</sequence>
<dbReference type="AlphaFoldDB" id="A0A1W6N2A5"/>
<keyword evidence="3" id="KW-1185">Reference proteome</keyword>
<keyword evidence="1" id="KW-0812">Transmembrane</keyword>
<keyword evidence="1" id="KW-0472">Membrane</keyword>
<dbReference type="Proteomes" id="UP000193978">
    <property type="component" value="Plasmid p1"/>
</dbReference>
<evidence type="ECO:0000313" key="2">
    <source>
        <dbReference type="EMBL" id="ARN83972.1"/>
    </source>
</evidence>
<gene>
    <name evidence="2" type="ORF">B1812_22130</name>
</gene>
<geneLocation type="plasmid" evidence="2 3">
    <name>p1</name>
</geneLocation>
<name>A0A1W6N2A5_9HYPH</name>
<proteinExistence type="predicted"/>
<evidence type="ECO:0008006" key="4">
    <source>
        <dbReference type="Google" id="ProtNLM"/>
    </source>
</evidence>
<evidence type="ECO:0000256" key="1">
    <source>
        <dbReference type="SAM" id="Phobius"/>
    </source>
</evidence>
<organism evidence="2 3">
    <name type="scientific">Methylocystis bryophila</name>
    <dbReference type="NCBI Taxonomy" id="655015"/>
    <lineage>
        <taxon>Bacteria</taxon>
        <taxon>Pseudomonadati</taxon>
        <taxon>Pseudomonadota</taxon>
        <taxon>Alphaproteobacteria</taxon>
        <taxon>Hyphomicrobiales</taxon>
        <taxon>Methylocystaceae</taxon>
        <taxon>Methylocystis</taxon>
    </lineage>
</organism>
<feature type="transmembrane region" description="Helical" evidence="1">
    <location>
        <begin position="12"/>
        <end position="29"/>
    </location>
</feature>
<accession>A0A1W6N2A5</accession>
<feature type="transmembrane region" description="Helical" evidence="1">
    <location>
        <begin position="35"/>
        <end position="57"/>
    </location>
</feature>
<keyword evidence="1" id="KW-1133">Transmembrane helix</keyword>
<keyword evidence="2" id="KW-0614">Plasmid</keyword>